<accession>A0ACB8TTV0</accession>
<proteinExistence type="predicted"/>
<sequence length="227" mass="25620">MVSKRILGFYGFTQMWLLAAAALSIAMSVVWKSPNLMINFTFHDIDLTAGLILGIFLLVTFFISVFAVLQKNHVTIGLVILNWALIADGIVVLVIGTIIWFYSLHQRQNYFDVFKASSPQTRIDIQNKFSCCGYFAFNDTTMETSSGFCSDPTVANRFNFSAPEMFACVSHINSFTDFTLNNTFTTIYGYMAIVISLFLASLCIIHQRVETERFRKIDSKRGGRGFV</sequence>
<keyword evidence="2" id="KW-1185">Reference proteome</keyword>
<evidence type="ECO:0000313" key="2">
    <source>
        <dbReference type="Proteomes" id="UP001055072"/>
    </source>
</evidence>
<protein>
    <submittedName>
        <fullName evidence="1">Tetraspanin</fullName>
    </submittedName>
</protein>
<name>A0ACB8TTV0_9APHY</name>
<comment type="caution">
    <text evidence="1">The sequence shown here is derived from an EMBL/GenBank/DDBJ whole genome shotgun (WGS) entry which is preliminary data.</text>
</comment>
<reference evidence="1" key="1">
    <citation type="journal article" date="2021" name="Environ. Microbiol.">
        <title>Gene family expansions and transcriptome signatures uncover fungal adaptations to wood decay.</title>
        <authorList>
            <person name="Hage H."/>
            <person name="Miyauchi S."/>
            <person name="Viragh M."/>
            <person name="Drula E."/>
            <person name="Min B."/>
            <person name="Chaduli D."/>
            <person name="Navarro D."/>
            <person name="Favel A."/>
            <person name="Norest M."/>
            <person name="Lesage-Meessen L."/>
            <person name="Balint B."/>
            <person name="Merenyi Z."/>
            <person name="de Eugenio L."/>
            <person name="Morin E."/>
            <person name="Martinez A.T."/>
            <person name="Baldrian P."/>
            <person name="Stursova M."/>
            <person name="Martinez M.J."/>
            <person name="Novotny C."/>
            <person name="Magnuson J.K."/>
            <person name="Spatafora J.W."/>
            <person name="Maurice S."/>
            <person name="Pangilinan J."/>
            <person name="Andreopoulos W."/>
            <person name="LaButti K."/>
            <person name="Hundley H."/>
            <person name="Na H."/>
            <person name="Kuo A."/>
            <person name="Barry K."/>
            <person name="Lipzen A."/>
            <person name="Henrissat B."/>
            <person name="Riley R."/>
            <person name="Ahrendt S."/>
            <person name="Nagy L.G."/>
            <person name="Grigoriev I.V."/>
            <person name="Martin F."/>
            <person name="Rosso M.N."/>
        </authorList>
    </citation>
    <scope>NUCLEOTIDE SEQUENCE</scope>
    <source>
        <strain evidence="1">CBS 384.51</strain>
    </source>
</reference>
<evidence type="ECO:0000313" key="1">
    <source>
        <dbReference type="EMBL" id="KAI0085442.1"/>
    </source>
</evidence>
<dbReference type="EMBL" id="MU274931">
    <property type="protein sequence ID" value="KAI0085442.1"/>
    <property type="molecule type" value="Genomic_DNA"/>
</dbReference>
<dbReference type="Proteomes" id="UP001055072">
    <property type="component" value="Unassembled WGS sequence"/>
</dbReference>
<gene>
    <name evidence="1" type="ORF">BDY19DRAFT_896794</name>
</gene>
<organism evidence="1 2">
    <name type="scientific">Irpex rosettiformis</name>
    <dbReference type="NCBI Taxonomy" id="378272"/>
    <lineage>
        <taxon>Eukaryota</taxon>
        <taxon>Fungi</taxon>
        <taxon>Dikarya</taxon>
        <taxon>Basidiomycota</taxon>
        <taxon>Agaricomycotina</taxon>
        <taxon>Agaricomycetes</taxon>
        <taxon>Polyporales</taxon>
        <taxon>Irpicaceae</taxon>
        <taxon>Irpex</taxon>
    </lineage>
</organism>